<reference evidence="3 4" key="1">
    <citation type="submission" date="2019-05" db="EMBL/GenBank/DDBJ databases">
        <authorList>
            <person name="Hariharan J."/>
            <person name="Choudoir M.J."/>
            <person name="Diebold P."/>
            <person name="Panke-Buisse K."/>
            <person name="Buckley D.H."/>
        </authorList>
    </citation>
    <scope>NUCLEOTIDE SEQUENCE [LARGE SCALE GENOMIC DNA]</scope>
    <source>
        <strain evidence="3 4">SUN51</strain>
    </source>
</reference>
<dbReference type="InterPro" id="IPR019734">
    <property type="entry name" value="TPR_rpt"/>
</dbReference>
<evidence type="ECO:0000313" key="3">
    <source>
        <dbReference type="EMBL" id="KAA0940812.1"/>
    </source>
</evidence>
<dbReference type="Pfam" id="PF12770">
    <property type="entry name" value="CHAT"/>
    <property type="match status" value="1"/>
</dbReference>
<organism evidence="3 4">
    <name type="scientific">Streptomyces apricus</name>
    <dbReference type="NCBI Taxonomy" id="1828112"/>
    <lineage>
        <taxon>Bacteria</taxon>
        <taxon>Bacillati</taxon>
        <taxon>Actinomycetota</taxon>
        <taxon>Actinomycetes</taxon>
        <taxon>Kitasatosporales</taxon>
        <taxon>Streptomycetaceae</taxon>
        <taxon>Streptomyces</taxon>
    </lineage>
</organism>
<feature type="domain" description="CHAT" evidence="2">
    <location>
        <begin position="1125"/>
        <end position="1425"/>
    </location>
</feature>
<name>A0A5B0BHR7_9ACTN</name>
<dbReference type="OrthoDB" id="4331905at2"/>
<sequence>MADDGNDEGVLDVIRQLIPFLVAVHDWKGTADTSRLGLDAAVRLDSMADRVDLSQSLGAALQRMERDTEAKEAFRRAEELATESGDRRARAAALAHLGQLRHHHGDLPEATELLQQAVLAYRSAGHIAGEARTLGDLAPLLHQLGAPVEAESYARRARTLFHDIGDHVQEARALRLIAAAEAERHANEDALRSLDDAVRLFDAVGAVHEAVEALHTAALLHRREGKTSGARAAAERALDRARASGDATVREIEQLHAVVEAEEALSALLAARTEEDRTAAVSRYPALLGGLALQMLIRQRDTVDVLIGDRAAVGHENTVGHESEVGPGDTGDAENSEAARHGLLSEGGSEDVQAMASALRDLVEERDLVNESEGTGSSEAMDAVRDHLAKADERAGVMDAALDHLARRPDGALADWRRIDWAETSRVAGDTADRLPAELPDLLLRLLTTDRPERREPLLQRLLDVVPADRFPAVHGLHLAELARLYAADTGEPDHERAIRLAEDALRLLDRPEARDKWAATQTFLGSVWRARRLGDKGDNIDRAQGAFRAALTHYRRRTAPVEWAATMVNLANAYWEYPHDRVRNLRRALARHTAALTVFTRSDHPDRWAAVQNNVGLVLSDPALAADPDSLELGRRQLEQALNMRELGPRQRVAALTNLSRCYRMRVRGDHDGNHSTALRHARAAFDLSEQLGQRHDMANAATAVADALANAAVRDEEGRTSLDEAVTWYRRALDLAPADEDPLMHAAIADNLAGTLVQRAEPSPEDFRTAIALHESALRAYETHGNPLEAARARYNLAATLRRGDRPDPGRAIALLEHSLDVRTPDVVPLEWAESATELARAWMTWQDAPGGPERFRDAAGILRKVVPVVTAAGASGHARRAWGLLGDAEAERGNWVSAADAYEQALAAAERLYQVAILPGGKEAELTETADLPREAAHALARAGRPERAAAVLEQHRARALGDRLQRDRAELAALSVDHEAAVTAYQDAVRRIRTVEARQREPRTTAASPEDQRRLRAAMTDAQAQLNAAVEAIRGLPSYGDFMRATPEPAVDEATASGLPLIYLATTRHGSVCLVVRRPPGRSETVVEAVPCPLSEPEVLTCLALHPSLEEDEDLTVLLDLLGARLVGPLAARLRALDVTRTVLVPTGILGVLPVHASRYLVDGRPRHLFDDVAVSHVPSARVLAAARAGTTEPGPTESLRLLGVAEPHPCDPPLPWAGPELAAVRQLFATPGDCLTGRAATKDALLRALSTATHLHFAGHGYYDPEEPLASHLALADGEHLTLRDLLDGQALRGVRLVVASACQTAVTDMARLPDESVGLPAGLVQAGATAVIGSLWEVNDRSTALLVARIYDYHLHGDPERGEPPTPPSVALARAQAWMRDATSQELDAFAARVGLRRRTHARYAERPSHWAPFVLVGDG</sequence>
<comment type="caution">
    <text evidence="3">The sequence shown here is derived from an EMBL/GenBank/DDBJ whole genome shotgun (WGS) entry which is preliminary data.</text>
</comment>
<accession>A0A5B0BHR7</accession>
<dbReference type="RefSeq" id="WP_149510552.1">
    <property type="nucleotide sequence ID" value="NZ_VDFC01000023.1"/>
</dbReference>
<protein>
    <submittedName>
        <fullName evidence="3">CHAT domain-containing protein</fullName>
    </submittedName>
</protein>
<dbReference type="InterPro" id="IPR024983">
    <property type="entry name" value="CHAT_dom"/>
</dbReference>
<dbReference type="SMART" id="SM00028">
    <property type="entry name" value="TPR"/>
    <property type="match status" value="7"/>
</dbReference>
<keyword evidence="4" id="KW-1185">Reference proteome</keyword>
<dbReference type="Gene3D" id="1.25.40.10">
    <property type="entry name" value="Tetratricopeptide repeat domain"/>
    <property type="match status" value="3"/>
</dbReference>
<dbReference type="PANTHER" id="PTHR10098:SF108">
    <property type="entry name" value="TETRATRICOPEPTIDE REPEAT PROTEIN 28"/>
    <property type="match status" value="1"/>
</dbReference>
<dbReference type="SUPFAM" id="SSF48452">
    <property type="entry name" value="TPR-like"/>
    <property type="match status" value="3"/>
</dbReference>
<evidence type="ECO:0000313" key="4">
    <source>
        <dbReference type="Proteomes" id="UP000324965"/>
    </source>
</evidence>
<proteinExistence type="predicted"/>
<dbReference type="PANTHER" id="PTHR10098">
    <property type="entry name" value="RAPSYN-RELATED"/>
    <property type="match status" value="1"/>
</dbReference>
<evidence type="ECO:0000256" key="1">
    <source>
        <dbReference type="SAM" id="MobiDB-lite"/>
    </source>
</evidence>
<evidence type="ECO:0000259" key="2">
    <source>
        <dbReference type="Pfam" id="PF12770"/>
    </source>
</evidence>
<dbReference type="EMBL" id="VDFC01000023">
    <property type="protein sequence ID" value="KAA0940812.1"/>
    <property type="molecule type" value="Genomic_DNA"/>
</dbReference>
<dbReference type="InterPro" id="IPR011990">
    <property type="entry name" value="TPR-like_helical_dom_sf"/>
</dbReference>
<dbReference type="Proteomes" id="UP000324965">
    <property type="component" value="Unassembled WGS sequence"/>
</dbReference>
<gene>
    <name evidence="3" type="ORF">FGF04_08080</name>
</gene>
<feature type="region of interest" description="Disordered" evidence="1">
    <location>
        <begin position="317"/>
        <end position="337"/>
    </location>
</feature>
<dbReference type="Pfam" id="PF13424">
    <property type="entry name" value="TPR_12"/>
    <property type="match status" value="1"/>
</dbReference>